<evidence type="ECO:0000256" key="10">
    <source>
        <dbReference type="ARBA" id="ARBA00033666"/>
    </source>
</evidence>
<dbReference type="FunFam" id="3.40.109.10:FF:000007">
    <property type="entry name" value="Iodotyrosine deiodinase"/>
    <property type="match status" value="1"/>
</dbReference>
<comment type="catalytic activity">
    <reaction evidence="12">
        <text>3-iodo-L-tyrosine + iodide + NADP(+) = 3,5-diiodo-L-tyrosine + NADPH + H(+)</text>
        <dbReference type="Rhea" id="RHEA:27457"/>
        <dbReference type="ChEBI" id="CHEBI:15378"/>
        <dbReference type="ChEBI" id="CHEBI:16382"/>
        <dbReference type="ChEBI" id="CHEBI:57506"/>
        <dbReference type="ChEBI" id="CHEBI:57783"/>
        <dbReference type="ChEBI" id="CHEBI:58349"/>
        <dbReference type="ChEBI" id="CHEBI:59898"/>
    </reaction>
    <physiologicalReaction direction="right-to-left" evidence="12">
        <dbReference type="Rhea" id="RHEA:27459"/>
    </physiologicalReaction>
</comment>
<dbReference type="GeneTree" id="ENSGT00390000004348"/>
<keyword evidence="15" id="KW-0812">Transmembrane</keyword>
<reference evidence="17" key="4">
    <citation type="submission" date="2025-09" db="UniProtKB">
        <authorList>
            <consortium name="Ensembl"/>
        </authorList>
    </citation>
    <scope>IDENTIFICATION</scope>
</reference>
<keyword evidence="15" id="KW-0472">Membrane</keyword>
<dbReference type="PANTHER" id="PTHR23026">
    <property type="entry name" value="NADPH NITROREDUCTASE"/>
    <property type="match status" value="1"/>
</dbReference>
<evidence type="ECO:0000256" key="13">
    <source>
        <dbReference type="ARBA" id="ARBA00048356"/>
    </source>
</evidence>
<reference evidence="18" key="1">
    <citation type="submission" date="2011-05" db="EMBL/GenBank/DDBJ databases">
        <title>Insights into the evolution of the great apes provided by the gorilla genome.</title>
        <authorList>
            <person name="Scally A."/>
        </authorList>
    </citation>
    <scope>NUCLEOTIDE SEQUENCE [LARGE SCALE GENOMIC DNA]</scope>
</reference>
<evidence type="ECO:0000256" key="15">
    <source>
        <dbReference type="SAM" id="Phobius"/>
    </source>
</evidence>
<dbReference type="GO" id="GO:0010181">
    <property type="term" value="F:FMN binding"/>
    <property type="evidence" value="ECO:0007669"/>
    <property type="project" value="Ensembl"/>
</dbReference>
<evidence type="ECO:0000256" key="6">
    <source>
        <dbReference type="ARBA" id="ARBA00022643"/>
    </source>
</evidence>
<reference evidence="17 18" key="2">
    <citation type="journal article" date="2012" name="Nature">
        <title>Insights into hominid evolution from the gorilla genome sequence.</title>
        <authorList>
            <person name="Scally A."/>
            <person name="Dutheil J.Y."/>
            <person name="Hillier L.W."/>
            <person name="Jordan G.E."/>
            <person name="Goodhead I."/>
            <person name="Herrero J."/>
            <person name="Hobolth A."/>
            <person name="Lappalainen T."/>
            <person name="Mailund T."/>
            <person name="Marques-Bonet T."/>
            <person name="McCarthy S."/>
            <person name="Montgomery S.H."/>
            <person name="Schwalie P.C."/>
            <person name="Tang Y.A."/>
            <person name="Ward M.C."/>
            <person name="Xue Y."/>
            <person name="Yngvadottir B."/>
            <person name="Alkan C."/>
            <person name="Andersen L.N."/>
            <person name="Ayub Q."/>
            <person name="Ball E.V."/>
            <person name="Beal K."/>
            <person name="Bradley B.J."/>
            <person name="Chen Y."/>
            <person name="Clee C.M."/>
            <person name="Fitzgerald S."/>
            <person name="Graves T.A."/>
            <person name="Gu Y."/>
            <person name="Heath P."/>
            <person name="Heger A."/>
            <person name="Karakoc E."/>
            <person name="Kolb-Kokocinski A."/>
            <person name="Laird G.K."/>
            <person name="Lunter G."/>
            <person name="Meader S."/>
            <person name="Mort M."/>
            <person name="Mullikin J.C."/>
            <person name="Munch K."/>
            <person name="O'Connor T.D."/>
            <person name="Phillips A.D."/>
            <person name="Prado-Martinez J."/>
            <person name="Rogers A.S."/>
            <person name="Sajjadian S."/>
            <person name="Schmidt D."/>
            <person name="Shaw K."/>
            <person name="Simpson J.T."/>
            <person name="Stenson P.D."/>
            <person name="Turner D.J."/>
            <person name="Vigilant L."/>
            <person name="Vilella A.J."/>
            <person name="Whitener W."/>
            <person name="Zhu B."/>
            <person name="Cooper D.N."/>
            <person name="de Jong P."/>
            <person name="Dermitzakis E.T."/>
            <person name="Eichler E.E."/>
            <person name="Flicek P."/>
            <person name="Goldman N."/>
            <person name="Mundy N.I."/>
            <person name="Ning Z."/>
            <person name="Odom D.T."/>
            <person name="Ponting C.P."/>
            <person name="Quail M.A."/>
            <person name="Ryder O.A."/>
            <person name="Searle S.M."/>
            <person name="Warren W.C."/>
            <person name="Wilson R.K."/>
            <person name="Schierup M.H."/>
            <person name="Rogers J."/>
            <person name="Tyler-Smith C."/>
            <person name="Durbin R."/>
        </authorList>
    </citation>
    <scope>NUCLEOTIDE SEQUENCE [LARGE SCALE GENOMIC DNA]</scope>
</reference>
<evidence type="ECO:0000256" key="12">
    <source>
        <dbReference type="ARBA" id="ARBA00047519"/>
    </source>
</evidence>
<dbReference type="CTD" id="389434"/>
<evidence type="ECO:0000256" key="9">
    <source>
        <dbReference type="ARBA" id="ARBA00033619"/>
    </source>
</evidence>
<dbReference type="GO" id="GO:0140616">
    <property type="term" value="F:iodotyrosine deiodinase activity"/>
    <property type="evidence" value="ECO:0007669"/>
    <property type="project" value="UniProtKB-EC"/>
</dbReference>
<dbReference type="Proteomes" id="UP000001519">
    <property type="component" value="Chromosome 6"/>
</dbReference>
<dbReference type="EMBL" id="CABD030048437">
    <property type="status" value="NOT_ANNOTATED_CDS"/>
    <property type="molecule type" value="Genomic_DNA"/>
</dbReference>
<dbReference type="GO" id="GO:0042403">
    <property type="term" value="P:thyroid hormone metabolic process"/>
    <property type="evidence" value="ECO:0007669"/>
    <property type="project" value="Ensembl"/>
</dbReference>
<feature type="compositionally biased region" description="Polar residues" evidence="14">
    <location>
        <begin position="276"/>
        <end position="286"/>
    </location>
</feature>
<keyword evidence="5" id="KW-0285">Flavoprotein</keyword>
<dbReference type="GO" id="GO:0005886">
    <property type="term" value="C:plasma membrane"/>
    <property type="evidence" value="ECO:0007669"/>
    <property type="project" value="Ensembl"/>
</dbReference>
<keyword evidence="7" id="KW-0560">Oxidoreductase</keyword>
<evidence type="ECO:0000256" key="4">
    <source>
        <dbReference type="ARBA" id="ARBA00020916"/>
    </source>
</evidence>
<evidence type="ECO:0000256" key="1">
    <source>
        <dbReference type="ARBA" id="ARBA00001917"/>
    </source>
</evidence>
<comment type="similarity">
    <text evidence="2">Belongs to the nitroreductase family.</text>
</comment>
<comment type="function">
    <text evidence="11">Catalyzes the dehalogenation of halotyrosines such as 3-bromo-L-tyrosine, 3-chloro-L-tyrosine, 3-iodo-L-tyrosine and 3,5-diiodo-L-tyrosine. During thyroid hormone biosynthesis, facilitates iodide salvage by catalysing the oxidative NADPH-dependent deiodination of the halogenated by-products of thyroid hormone production, monoiodotyrosine (L-MIT) and diiodotyrosine (L-DIT). The scavanged iodide can then reenter the hormone-producing pathways. Acts more efficiently on 3-iodo-L-tyrosine than 3,5-diiodo-L-tyrosine.</text>
</comment>
<reference evidence="17" key="3">
    <citation type="submission" date="2025-08" db="UniProtKB">
        <authorList>
            <consortium name="Ensembl"/>
        </authorList>
    </citation>
    <scope>IDENTIFICATION</scope>
</reference>
<comment type="catalytic activity">
    <reaction evidence="9">
        <text>iodide + L-tyrosine + NADP(+) = 3-iodo-L-tyrosine + NADPH</text>
        <dbReference type="Rhea" id="RHEA:27453"/>
        <dbReference type="ChEBI" id="CHEBI:16382"/>
        <dbReference type="ChEBI" id="CHEBI:57783"/>
        <dbReference type="ChEBI" id="CHEBI:58315"/>
        <dbReference type="ChEBI" id="CHEBI:58349"/>
        <dbReference type="ChEBI" id="CHEBI:59898"/>
    </reaction>
    <physiologicalReaction direction="right-to-left" evidence="9">
        <dbReference type="Rhea" id="RHEA:27455"/>
    </physiologicalReaction>
</comment>
<dbReference type="FunCoup" id="A0A2I2ZDI2">
    <property type="interactions" value="5"/>
</dbReference>
<feature type="transmembrane region" description="Helical" evidence="15">
    <location>
        <begin position="6"/>
        <end position="23"/>
    </location>
</feature>
<dbReference type="GeneID" id="101134826"/>
<evidence type="ECO:0000256" key="11">
    <source>
        <dbReference type="ARBA" id="ARBA00045794"/>
    </source>
</evidence>
<keyword evidence="15" id="KW-1133">Transmembrane helix</keyword>
<comment type="catalytic activity">
    <reaction evidence="13">
        <text>L-tyrosine + chloride + NADP(+) = 3-chloro-L-tyrosine + NADPH</text>
        <dbReference type="Rhea" id="RHEA:70343"/>
        <dbReference type="ChEBI" id="CHEBI:17996"/>
        <dbReference type="ChEBI" id="CHEBI:57783"/>
        <dbReference type="ChEBI" id="CHEBI:58315"/>
        <dbReference type="ChEBI" id="CHEBI:58349"/>
        <dbReference type="ChEBI" id="CHEBI:189422"/>
    </reaction>
    <physiologicalReaction direction="right-to-left" evidence="13">
        <dbReference type="Rhea" id="RHEA:70345"/>
    </physiologicalReaction>
</comment>
<dbReference type="Gene3D" id="3.40.109.10">
    <property type="entry name" value="NADH Oxidase"/>
    <property type="match status" value="1"/>
</dbReference>
<feature type="compositionally biased region" description="Basic and acidic residues" evidence="14">
    <location>
        <begin position="266"/>
        <end position="275"/>
    </location>
</feature>
<dbReference type="InParanoid" id="A0A2I2ZDI2"/>
<dbReference type="GO" id="GO:0006570">
    <property type="term" value="P:tyrosine metabolic process"/>
    <property type="evidence" value="ECO:0007669"/>
    <property type="project" value="Ensembl"/>
</dbReference>
<feature type="region of interest" description="Disordered" evidence="14">
    <location>
        <begin position="258"/>
        <end position="293"/>
    </location>
</feature>
<dbReference type="InterPro" id="IPR050627">
    <property type="entry name" value="Nitroreductase/BluB"/>
</dbReference>
<feature type="compositionally biased region" description="Basic and acidic residues" evidence="14">
    <location>
        <begin position="29"/>
        <end position="58"/>
    </location>
</feature>
<keyword evidence="6" id="KW-0288">FMN</keyword>
<dbReference type="STRING" id="9593.ENSGGOP00000045136"/>
<sequence length="293" mass="33656">MYFLTPILVAILCILVVWIFKNADRSMEKKKGEPRTRAEARPWVDEDLKDSSDLHQAEEDADEWQESEENVEHIPFSHTHYPEKEMVKRSQEFYELLNKRRSVRFISNEQVPKEVIDNVIRTAGTAPSGAHTEPWTFVVVKDPDVKHKIRKIIEEEEEINYMKRMGHRWVTDLKKLRTNWIKEYLDTAPILILIFKQVHGFAANGKKKVHYYNEISVSIACGILLAALQVNNGITMRHQTAGHCHLIEGPGRSSEACSKLSSQGRPECRSGDCHYHSSQLWPSTEGASGPPRT</sequence>
<feature type="domain" description="Nitroreductase" evidence="16">
    <location>
        <begin position="98"/>
        <end position="227"/>
    </location>
</feature>
<dbReference type="PANTHER" id="PTHR23026:SF90">
    <property type="entry name" value="IODOTYROSINE DEIODINASE 1"/>
    <property type="match status" value="1"/>
</dbReference>
<evidence type="ECO:0000313" key="17">
    <source>
        <dbReference type="Ensembl" id="ENSGGOP00000045136.1"/>
    </source>
</evidence>
<gene>
    <name evidence="17" type="primary">IYD</name>
</gene>
<dbReference type="Pfam" id="PF00881">
    <property type="entry name" value="Nitroreductase"/>
    <property type="match status" value="1"/>
</dbReference>
<evidence type="ECO:0000259" key="16">
    <source>
        <dbReference type="Pfam" id="PF00881"/>
    </source>
</evidence>
<feature type="region of interest" description="Disordered" evidence="14">
    <location>
        <begin position="29"/>
        <end position="69"/>
    </location>
</feature>
<dbReference type="SUPFAM" id="SSF55469">
    <property type="entry name" value="FMN-dependent nitroreductase-like"/>
    <property type="match status" value="1"/>
</dbReference>
<accession>A0A2I2ZDI2</accession>
<feature type="compositionally biased region" description="Acidic residues" evidence="14">
    <location>
        <begin position="59"/>
        <end position="69"/>
    </location>
</feature>
<comment type="cofactor">
    <cofactor evidence="1">
        <name>FMN</name>
        <dbReference type="ChEBI" id="CHEBI:58210"/>
    </cofactor>
</comment>
<organism evidence="17 18">
    <name type="scientific">Gorilla gorilla gorilla</name>
    <name type="common">Western lowland gorilla</name>
    <dbReference type="NCBI Taxonomy" id="9595"/>
    <lineage>
        <taxon>Eukaryota</taxon>
        <taxon>Metazoa</taxon>
        <taxon>Chordata</taxon>
        <taxon>Craniata</taxon>
        <taxon>Vertebrata</taxon>
        <taxon>Euteleostomi</taxon>
        <taxon>Mammalia</taxon>
        <taxon>Eutheria</taxon>
        <taxon>Euarchontoglires</taxon>
        <taxon>Primates</taxon>
        <taxon>Haplorrhini</taxon>
        <taxon>Catarrhini</taxon>
        <taxon>Hominidae</taxon>
        <taxon>Gorilla</taxon>
    </lineage>
</organism>
<dbReference type="GO" id="GO:0005654">
    <property type="term" value="C:nucleoplasm"/>
    <property type="evidence" value="ECO:0007669"/>
    <property type="project" value="Ensembl"/>
</dbReference>
<evidence type="ECO:0000256" key="14">
    <source>
        <dbReference type="SAM" id="MobiDB-lite"/>
    </source>
</evidence>
<evidence type="ECO:0000256" key="7">
    <source>
        <dbReference type="ARBA" id="ARBA00023002"/>
    </source>
</evidence>
<evidence type="ECO:0000256" key="2">
    <source>
        <dbReference type="ARBA" id="ARBA00007118"/>
    </source>
</evidence>
<proteinExistence type="inferred from homology"/>
<evidence type="ECO:0000313" key="18">
    <source>
        <dbReference type="Proteomes" id="UP000001519"/>
    </source>
</evidence>
<dbReference type="CDD" id="cd02144">
    <property type="entry name" value="iodotyrosine_dehalogenase"/>
    <property type="match status" value="1"/>
</dbReference>
<dbReference type="GO" id="GO:0030659">
    <property type="term" value="C:cytoplasmic vesicle membrane"/>
    <property type="evidence" value="ECO:0007669"/>
    <property type="project" value="Ensembl"/>
</dbReference>
<evidence type="ECO:0000256" key="8">
    <source>
        <dbReference type="ARBA" id="ARBA00030421"/>
    </source>
</evidence>
<dbReference type="InterPro" id="IPR029479">
    <property type="entry name" value="Nitroreductase"/>
</dbReference>
<evidence type="ECO:0000256" key="3">
    <source>
        <dbReference type="ARBA" id="ARBA00012348"/>
    </source>
</evidence>
<name>A0A2I2ZDI2_GORGO</name>
<dbReference type="EC" id="1.21.1.1" evidence="3"/>
<dbReference type="Ensembl" id="ENSGGOT00000055180.1">
    <property type="protein sequence ID" value="ENSGGOP00000045136.1"/>
    <property type="gene ID" value="ENSGGOG00000036276.1"/>
</dbReference>
<protein>
    <recommendedName>
        <fullName evidence="4">Iodotyrosine deiodinase 1</fullName>
        <ecNumber evidence="3">1.21.1.1</ecNumber>
    </recommendedName>
    <alternativeName>
        <fullName evidence="8">Iodotyrosine dehalogenase 1</fullName>
    </alternativeName>
</protein>
<dbReference type="InterPro" id="IPR000415">
    <property type="entry name" value="Nitroreductase-like"/>
</dbReference>
<evidence type="ECO:0000256" key="5">
    <source>
        <dbReference type="ARBA" id="ARBA00022630"/>
    </source>
</evidence>
<dbReference type="Bgee" id="ENSGGOG00000036276">
    <property type="expression patterns" value="Expressed in adult mammalian kidney and 1 other cell type or tissue"/>
</dbReference>
<dbReference type="AlphaFoldDB" id="A0A2I2ZDI2"/>
<keyword evidence="18" id="KW-1185">Reference proteome</keyword>
<comment type="catalytic activity">
    <reaction evidence="10">
        <text>bromide + L-tyrosine + NADP(+) = 3-bromo-L-tyrosine + NADPH</text>
        <dbReference type="Rhea" id="RHEA:70347"/>
        <dbReference type="ChEBI" id="CHEBI:15858"/>
        <dbReference type="ChEBI" id="CHEBI:57783"/>
        <dbReference type="ChEBI" id="CHEBI:58315"/>
        <dbReference type="ChEBI" id="CHEBI:58349"/>
        <dbReference type="ChEBI" id="CHEBI:189423"/>
    </reaction>
    <physiologicalReaction direction="right-to-left" evidence="10">
        <dbReference type="Rhea" id="RHEA:70349"/>
    </physiologicalReaction>
</comment>